<dbReference type="EMBL" id="CP102514">
    <property type="protein sequence ID" value="UUY48587.1"/>
    <property type="molecule type" value="Genomic_DNA"/>
</dbReference>
<protein>
    <recommendedName>
        <fullName evidence="4">DUF2510 domain-containing protein</fullName>
    </recommendedName>
</protein>
<evidence type="ECO:0000313" key="3">
    <source>
        <dbReference type="Proteomes" id="UP001057738"/>
    </source>
</evidence>
<evidence type="ECO:0000313" key="2">
    <source>
        <dbReference type="EMBL" id="UUY48587.1"/>
    </source>
</evidence>
<accession>A0ABY5PXE3</accession>
<dbReference type="GeneID" id="95575001"/>
<dbReference type="RefSeq" id="WP_183069731.1">
    <property type="nucleotide sequence ID" value="NZ_CP102514.1"/>
</dbReference>
<name>A0ABY5PXE3_9ACTN</name>
<proteinExistence type="predicted"/>
<feature type="region of interest" description="Disordered" evidence="1">
    <location>
        <begin position="32"/>
        <end position="53"/>
    </location>
</feature>
<dbReference type="Proteomes" id="UP001057738">
    <property type="component" value="Chromosome"/>
</dbReference>
<evidence type="ECO:0008006" key="4">
    <source>
        <dbReference type="Google" id="ProtNLM"/>
    </source>
</evidence>
<organism evidence="2 3">
    <name type="scientific">Streptomyces yangpuensis</name>
    <dbReference type="NCBI Taxonomy" id="1648182"/>
    <lineage>
        <taxon>Bacteria</taxon>
        <taxon>Bacillati</taxon>
        <taxon>Actinomycetota</taxon>
        <taxon>Actinomycetes</taxon>
        <taxon>Kitasatosporales</taxon>
        <taxon>Streptomycetaceae</taxon>
        <taxon>Streptomyces</taxon>
    </lineage>
</organism>
<evidence type="ECO:0000256" key="1">
    <source>
        <dbReference type="SAM" id="MobiDB-lite"/>
    </source>
</evidence>
<gene>
    <name evidence="2" type="ORF">NRK68_16090</name>
</gene>
<keyword evidence="3" id="KW-1185">Reference proteome</keyword>
<reference evidence="2" key="1">
    <citation type="submission" date="2022-08" db="EMBL/GenBank/DDBJ databases">
        <authorList>
            <person name="Tian L."/>
        </authorList>
    </citation>
    <scope>NUCLEOTIDE SEQUENCE</scope>
    <source>
        <strain evidence="2">CM253</strain>
    </source>
</reference>
<sequence>MTTPPPPPDVGEIRLVGTRVEYWDGAAWVENRELPDDRTPPDMRDYDGGGGHQ</sequence>
<feature type="compositionally biased region" description="Basic and acidic residues" evidence="1">
    <location>
        <begin position="32"/>
        <end position="47"/>
    </location>
</feature>